<feature type="transmembrane region" description="Helical" evidence="6">
    <location>
        <begin position="145"/>
        <end position="165"/>
    </location>
</feature>
<feature type="transmembrane region" description="Helical" evidence="6">
    <location>
        <begin position="83"/>
        <end position="108"/>
    </location>
</feature>
<keyword evidence="4 6" id="KW-1133">Transmembrane helix</keyword>
<feature type="transmembrane region" description="Helical" evidence="6">
    <location>
        <begin position="320"/>
        <end position="342"/>
    </location>
</feature>
<gene>
    <name evidence="7" type="ORF">PS652_00921</name>
    <name evidence="8" type="ORF">PS652_03181</name>
</gene>
<feature type="transmembrane region" description="Helical" evidence="6">
    <location>
        <begin position="12"/>
        <end position="33"/>
    </location>
</feature>
<dbReference type="InterPro" id="IPR050833">
    <property type="entry name" value="Poly_Biosynth_Transport"/>
</dbReference>
<protein>
    <recommendedName>
        <fullName evidence="10">O-antigen transporter</fullName>
    </recommendedName>
</protein>
<feature type="transmembrane region" description="Helical" evidence="6">
    <location>
        <begin position="211"/>
        <end position="231"/>
    </location>
</feature>
<evidence type="ECO:0000256" key="5">
    <source>
        <dbReference type="ARBA" id="ARBA00023136"/>
    </source>
</evidence>
<dbReference type="Proteomes" id="UP000326595">
    <property type="component" value="Chromosome"/>
</dbReference>
<dbReference type="PANTHER" id="PTHR30250:SF11">
    <property type="entry name" value="O-ANTIGEN TRANSPORTER-RELATED"/>
    <property type="match status" value="1"/>
</dbReference>
<dbReference type="EMBL" id="CABVHG010000018">
    <property type="protein sequence ID" value="VVM98824.1"/>
    <property type="molecule type" value="Genomic_DNA"/>
</dbReference>
<keyword evidence="2" id="KW-1003">Cell membrane</keyword>
<dbReference type="Pfam" id="PF01943">
    <property type="entry name" value="Polysacc_synt"/>
    <property type="match status" value="1"/>
</dbReference>
<evidence type="ECO:0000256" key="4">
    <source>
        <dbReference type="ARBA" id="ARBA00022989"/>
    </source>
</evidence>
<evidence type="ECO:0000256" key="1">
    <source>
        <dbReference type="ARBA" id="ARBA00004651"/>
    </source>
</evidence>
<dbReference type="PANTHER" id="PTHR30250">
    <property type="entry name" value="PST FAMILY PREDICTED COLANIC ACID TRANSPORTER"/>
    <property type="match status" value="1"/>
</dbReference>
<evidence type="ECO:0000256" key="3">
    <source>
        <dbReference type="ARBA" id="ARBA00022692"/>
    </source>
</evidence>
<keyword evidence="5 6" id="KW-0472">Membrane</keyword>
<feature type="transmembrane region" description="Helical" evidence="6">
    <location>
        <begin position="114"/>
        <end position="133"/>
    </location>
</feature>
<dbReference type="RefSeq" id="WP_038994051.1">
    <property type="nucleotide sequence ID" value="NZ_OZ024668.1"/>
</dbReference>
<accession>A0A5E6TZC3</accession>
<evidence type="ECO:0000256" key="2">
    <source>
        <dbReference type="ARBA" id="ARBA00022475"/>
    </source>
</evidence>
<dbReference type="InterPro" id="IPR002797">
    <property type="entry name" value="Polysacc_synth"/>
</dbReference>
<evidence type="ECO:0008006" key="10">
    <source>
        <dbReference type="Google" id="ProtNLM"/>
    </source>
</evidence>
<feature type="transmembrane region" description="Helical" evidence="6">
    <location>
        <begin position="290"/>
        <end position="314"/>
    </location>
</feature>
<keyword evidence="3 6" id="KW-0812">Transmembrane</keyword>
<evidence type="ECO:0000313" key="9">
    <source>
        <dbReference type="Proteomes" id="UP000326595"/>
    </source>
</evidence>
<reference evidence="8" key="1">
    <citation type="submission" date="2019-09" db="EMBL/GenBank/DDBJ databases">
        <authorList>
            <person name="Chandra G."/>
            <person name="Truman W A."/>
        </authorList>
    </citation>
    <scope>NUCLEOTIDE SEQUENCE [LARGE SCALE GENOMIC DNA]</scope>
    <source>
        <strain evidence="8">PS652</strain>
    </source>
</reference>
<name>A0A5E6TZC3_PSEFL</name>
<organism evidence="8">
    <name type="scientific">Pseudomonas fluorescens</name>
    <dbReference type="NCBI Taxonomy" id="294"/>
    <lineage>
        <taxon>Bacteria</taxon>
        <taxon>Pseudomonadati</taxon>
        <taxon>Pseudomonadota</taxon>
        <taxon>Gammaproteobacteria</taxon>
        <taxon>Pseudomonadales</taxon>
        <taxon>Pseudomonadaceae</taxon>
        <taxon>Pseudomonas</taxon>
    </lineage>
</organism>
<evidence type="ECO:0000313" key="7">
    <source>
        <dbReference type="EMBL" id="CAK9888112.1"/>
    </source>
</evidence>
<feature type="transmembrane region" description="Helical" evidence="6">
    <location>
        <begin position="354"/>
        <end position="373"/>
    </location>
</feature>
<reference evidence="7 9" key="2">
    <citation type="submission" date="2024-03" db="EMBL/GenBank/DDBJ databases">
        <authorList>
            <person name="Alaster D. Moffat"/>
            <person name="Govind Chandra"/>
            <person name="Andrew W. Truman"/>
        </authorList>
    </citation>
    <scope>NUCLEOTIDE SEQUENCE [LARGE SCALE GENOMIC DNA]</scope>
    <source>
        <strain evidence="7">PS652</strain>
    </source>
</reference>
<comment type="subcellular location">
    <subcellularLocation>
        <location evidence="1">Cell membrane</location>
        <topology evidence="1">Multi-pass membrane protein</topology>
    </subcellularLocation>
</comment>
<sequence length="409" mass="45053">MQEYRRGAVNALYLILVQGANYVVPLAVMFHFMKELGIAGFGQYAFWYAAMLYVQTFVDYGFSFSGTRDIAASDGSPAKISAIFSQVTVAKLLLSTCVLVLALAYYFFMAESAQPVLVVAATGVFTALIPNWYFQGIQQLREISLFNVLGRVVFLILAFSVINSTSQVSDIFLLHFVAVFPPLIFGYWFASRRLNWALTISRRDLAKQYSAGWHIFSTTMLSMLLSNGGVFWLGLSTNPAVVGIYAAVERVVKAIVGLFIPISQAFYPLNSRMFSQSFEKGLRSVGVTGAAMLSLCAMAIAVFYFSSSIWFGIFKIPAEGMAYLGLLLAWVFFSVFNNVAGIQTLSASGAAARYAYSFNVAAIIFVLVIYLQLHTDAGKVVAQALLISEVVLSILLVLNIMHIIMVKRR</sequence>
<feature type="transmembrane region" description="Helical" evidence="6">
    <location>
        <begin position="45"/>
        <end position="62"/>
    </location>
</feature>
<evidence type="ECO:0000313" key="8">
    <source>
        <dbReference type="EMBL" id="VVM98824.1"/>
    </source>
</evidence>
<dbReference type="AlphaFoldDB" id="A0A5E6TZC3"/>
<dbReference type="GO" id="GO:0005886">
    <property type="term" value="C:plasma membrane"/>
    <property type="evidence" value="ECO:0007669"/>
    <property type="project" value="UniProtKB-SubCell"/>
</dbReference>
<feature type="transmembrane region" description="Helical" evidence="6">
    <location>
        <begin position="251"/>
        <end position="269"/>
    </location>
</feature>
<dbReference type="EMBL" id="OZ024668">
    <property type="protein sequence ID" value="CAK9888112.1"/>
    <property type="molecule type" value="Genomic_DNA"/>
</dbReference>
<feature type="transmembrane region" description="Helical" evidence="6">
    <location>
        <begin position="171"/>
        <end position="190"/>
    </location>
</feature>
<evidence type="ECO:0000256" key="6">
    <source>
        <dbReference type="SAM" id="Phobius"/>
    </source>
</evidence>
<feature type="transmembrane region" description="Helical" evidence="6">
    <location>
        <begin position="385"/>
        <end position="406"/>
    </location>
</feature>
<proteinExistence type="predicted"/>